<protein>
    <submittedName>
        <fullName evidence="1">Uncharacterized protein</fullName>
    </submittedName>
</protein>
<accession>A0ACD1IDP2</accession>
<dbReference type="EMBL" id="KZ824550">
    <property type="protein sequence ID" value="RAK88717.1"/>
    <property type="molecule type" value="Genomic_DNA"/>
</dbReference>
<organism evidence="1 2">
    <name type="scientific">Aspergillus costaricaensis CBS 115574</name>
    <dbReference type="NCBI Taxonomy" id="1448317"/>
    <lineage>
        <taxon>Eukaryota</taxon>
        <taxon>Fungi</taxon>
        <taxon>Dikarya</taxon>
        <taxon>Ascomycota</taxon>
        <taxon>Pezizomycotina</taxon>
        <taxon>Eurotiomycetes</taxon>
        <taxon>Eurotiomycetidae</taxon>
        <taxon>Eurotiales</taxon>
        <taxon>Aspergillaceae</taxon>
        <taxon>Aspergillus</taxon>
        <taxon>Aspergillus subgen. Circumdati</taxon>
    </lineage>
</organism>
<evidence type="ECO:0000313" key="2">
    <source>
        <dbReference type="Proteomes" id="UP000249748"/>
    </source>
</evidence>
<gene>
    <name evidence="1" type="ORF">BO79DRAFT_266131</name>
</gene>
<evidence type="ECO:0000313" key="1">
    <source>
        <dbReference type="EMBL" id="RAK88717.1"/>
    </source>
</evidence>
<dbReference type="Proteomes" id="UP000249748">
    <property type="component" value="Unassembled WGS sequence"/>
</dbReference>
<name>A0ACD1IDP2_9EURO</name>
<keyword evidence="2" id="KW-1185">Reference proteome</keyword>
<proteinExistence type="predicted"/>
<sequence>MDPTDRRVLRGPTVTLTVSFFNLSLTPSQSNLSLSLSFFSFSPLLSSLFFSPYSCETLGSLSSIL</sequence>
<reference evidence="1" key="1">
    <citation type="submission" date="2018-02" db="EMBL/GenBank/DDBJ databases">
        <title>The genomes of Aspergillus section Nigri reveals drivers in fungal speciation.</title>
        <authorList>
            <consortium name="DOE Joint Genome Institute"/>
            <person name="Vesth T.C."/>
            <person name="Nybo J."/>
            <person name="Theobald S."/>
            <person name="Brandl J."/>
            <person name="Frisvad J.C."/>
            <person name="Nielsen K.F."/>
            <person name="Lyhne E.K."/>
            <person name="Kogle M.E."/>
            <person name="Kuo A."/>
            <person name="Riley R."/>
            <person name="Clum A."/>
            <person name="Nolan M."/>
            <person name="Lipzen A."/>
            <person name="Salamov A."/>
            <person name="Henrissat B."/>
            <person name="Wiebenga A."/>
            <person name="De vries R.P."/>
            <person name="Grigoriev I.V."/>
            <person name="Mortensen U.H."/>
            <person name="Andersen M.R."/>
            <person name="Baker S.E."/>
        </authorList>
    </citation>
    <scope>NUCLEOTIDE SEQUENCE</scope>
    <source>
        <strain evidence="1">CBS 115574</strain>
    </source>
</reference>